<reference evidence="2 3" key="1">
    <citation type="journal article" date="2019" name="Commun. Biol.">
        <title>The bagworm genome reveals a unique fibroin gene that provides high tensile strength.</title>
        <authorList>
            <person name="Kono N."/>
            <person name="Nakamura H."/>
            <person name="Ohtoshi R."/>
            <person name="Tomita M."/>
            <person name="Numata K."/>
            <person name="Arakawa K."/>
        </authorList>
    </citation>
    <scope>NUCLEOTIDE SEQUENCE [LARGE SCALE GENOMIC DNA]</scope>
</reference>
<evidence type="ECO:0000256" key="1">
    <source>
        <dbReference type="SAM" id="MobiDB-lite"/>
    </source>
</evidence>
<feature type="region of interest" description="Disordered" evidence="1">
    <location>
        <begin position="9"/>
        <end position="46"/>
    </location>
</feature>
<evidence type="ECO:0000313" key="3">
    <source>
        <dbReference type="Proteomes" id="UP000299102"/>
    </source>
</evidence>
<dbReference type="EMBL" id="BGZK01000318">
    <property type="protein sequence ID" value="GBP36414.1"/>
    <property type="molecule type" value="Genomic_DNA"/>
</dbReference>
<name>A0A4C1VEM7_EUMVA</name>
<protein>
    <submittedName>
        <fullName evidence="2">Uncharacterized protein</fullName>
    </submittedName>
</protein>
<comment type="caution">
    <text evidence="2">The sequence shown here is derived from an EMBL/GenBank/DDBJ whole genome shotgun (WGS) entry which is preliminary data.</text>
</comment>
<dbReference type="AlphaFoldDB" id="A0A4C1VEM7"/>
<gene>
    <name evidence="2" type="ORF">EVAR_87993_1</name>
</gene>
<feature type="region of interest" description="Disordered" evidence="1">
    <location>
        <begin position="103"/>
        <end position="127"/>
    </location>
</feature>
<proteinExistence type="predicted"/>
<keyword evidence="3" id="KW-1185">Reference proteome</keyword>
<dbReference type="Proteomes" id="UP000299102">
    <property type="component" value="Unassembled WGS sequence"/>
</dbReference>
<accession>A0A4C1VEM7</accession>
<evidence type="ECO:0000313" key="2">
    <source>
        <dbReference type="EMBL" id="GBP36414.1"/>
    </source>
</evidence>
<sequence length="230" mass="25667">MEGDVIKAKNFFDGSSAGSPKEGCVASPHKHEPHPPPPPAHYQHHPHLDHRRLSLGQYTPEAYCTSTSTRDILTRRVVTNLLVWTPHQNRWFLGRFTYAQPDPTISGGGSGASRRTAGGGPDRRRPGLTLPNPSFFSPSCQSYAIATLSSLTSQRLSFLRATKLPSAPLDVCNSIRTIAKTVCTIGHFMGLGERIYRDNKRHCNGIDNAMRKRCPLRYRCRFVALYRGRQ</sequence>
<organism evidence="2 3">
    <name type="scientific">Eumeta variegata</name>
    <name type="common">Bagworm moth</name>
    <name type="synonym">Eumeta japonica</name>
    <dbReference type="NCBI Taxonomy" id="151549"/>
    <lineage>
        <taxon>Eukaryota</taxon>
        <taxon>Metazoa</taxon>
        <taxon>Ecdysozoa</taxon>
        <taxon>Arthropoda</taxon>
        <taxon>Hexapoda</taxon>
        <taxon>Insecta</taxon>
        <taxon>Pterygota</taxon>
        <taxon>Neoptera</taxon>
        <taxon>Endopterygota</taxon>
        <taxon>Lepidoptera</taxon>
        <taxon>Glossata</taxon>
        <taxon>Ditrysia</taxon>
        <taxon>Tineoidea</taxon>
        <taxon>Psychidae</taxon>
        <taxon>Oiketicinae</taxon>
        <taxon>Eumeta</taxon>
    </lineage>
</organism>